<protein>
    <submittedName>
        <fullName evidence="1">Uncharacterized protein</fullName>
    </submittedName>
</protein>
<reference evidence="2" key="1">
    <citation type="journal article" date="2022" name="Mol. Ecol. Resour.">
        <title>The genomes of chicory, endive, great burdock and yacon provide insights into Asteraceae palaeo-polyploidization history and plant inulin production.</title>
        <authorList>
            <person name="Fan W."/>
            <person name="Wang S."/>
            <person name="Wang H."/>
            <person name="Wang A."/>
            <person name="Jiang F."/>
            <person name="Liu H."/>
            <person name="Zhao H."/>
            <person name="Xu D."/>
            <person name="Zhang Y."/>
        </authorList>
    </citation>
    <scope>NUCLEOTIDE SEQUENCE [LARGE SCALE GENOMIC DNA]</scope>
    <source>
        <strain evidence="2">cv. Punajuju</strain>
    </source>
</reference>
<dbReference type="Proteomes" id="UP001055811">
    <property type="component" value="Linkage Group LG04"/>
</dbReference>
<gene>
    <name evidence="1" type="ORF">L2E82_20511</name>
</gene>
<evidence type="ECO:0000313" key="2">
    <source>
        <dbReference type="Proteomes" id="UP001055811"/>
    </source>
</evidence>
<name>A0ACB9DUJ0_CICIN</name>
<organism evidence="1 2">
    <name type="scientific">Cichorium intybus</name>
    <name type="common">Chicory</name>
    <dbReference type="NCBI Taxonomy" id="13427"/>
    <lineage>
        <taxon>Eukaryota</taxon>
        <taxon>Viridiplantae</taxon>
        <taxon>Streptophyta</taxon>
        <taxon>Embryophyta</taxon>
        <taxon>Tracheophyta</taxon>
        <taxon>Spermatophyta</taxon>
        <taxon>Magnoliopsida</taxon>
        <taxon>eudicotyledons</taxon>
        <taxon>Gunneridae</taxon>
        <taxon>Pentapetalae</taxon>
        <taxon>asterids</taxon>
        <taxon>campanulids</taxon>
        <taxon>Asterales</taxon>
        <taxon>Asteraceae</taxon>
        <taxon>Cichorioideae</taxon>
        <taxon>Cichorieae</taxon>
        <taxon>Cichoriinae</taxon>
        <taxon>Cichorium</taxon>
    </lineage>
</organism>
<evidence type="ECO:0000313" key="1">
    <source>
        <dbReference type="EMBL" id="KAI3749891.1"/>
    </source>
</evidence>
<proteinExistence type="predicted"/>
<keyword evidence="2" id="KW-1185">Reference proteome</keyword>
<dbReference type="EMBL" id="CM042012">
    <property type="protein sequence ID" value="KAI3749891.1"/>
    <property type="molecule type" value="Genomic_DNA"/>
</dbReference>
<comment type="caution">
    <text evidence="1">The sequence shown here is derived from an EMBL/GenBank/DDBJ whole genome shotgun (WGS) entry which is preliminary data.</text>
</comment>
<reference evidence="1 2" key="2">
    <citation type="journal article" date="2022" name="Mol. Ecol. Resour.">
        <title>The genomes of chicory, endive, great burdock and yacon provide insights into Asteraceae paleo-polyploidization history and plant inulin production.</title>
        <authorList>
            <person name="Fan W."/>
            <person name="Wang S."/>
            <person name="Wang H."/>
            <person name="Wang A."/>
            <person name="Jiang F."/>
            <person name="Liu H."/>
            <person name="Zhao H."/>
            <person name="Xu D."/>
            <person name="Zhang Y."/>
        </authorList>
    </citation>
    <scope>NUCLEOTIDE SEQUENCE [LARGE SCALE GENOMIC DNA]</scope>
    <source>
        <strain evidence="2">cv. Punajuju</strain>
        <tissue evidence="1">Leaves</tissue>
    </source>
</reference>
<accession>A0ACB9DUJ0</accession>
<sequence length="154" mass="17355">MVLFCHCIDFISVFNVVLLDGTVLPMKSVISLTKPRLLEKIMDRLSVVWGAVVADLTELEKTVDTTELRSAIEEIQPEKVEFDLKLSQSKPIYNAFKAIRESPDWPGLSDAQKRIVESKDLEVFLSSVRQEIVVILLCSSPKAYLVQLISVCMI</sequence>